<evidence type="ECO:0000256" key="3">
    <source>
        <dbReference type="ARBA" id="ARBA00038275"/>
    </source>
</evidence>
<evidence type="ECO:0000256" key="6">
    <source>
        <dbReference type="SAM" id="MobiDB-lite"/>
    </source>
</evidence>
<dbReference type="Proteomes" id="UP000095023">
    <property type="component" value="Unassembled WGS sequence"/>
</dbReference>
<evidence type="ECO:0000256" key="1">
    <source>
        <dbReference type="ARBA" id="ARBA00022737"/>
    </source>
</evidence>
<dbReference type="OrthoDB" id="10250354at2759"/>
<protein>
    <recommendedName>
        <fullName evidence="4">RNA polymerase II-associated protein 3</fullName>
    </recommendedName>
</protein>
<dbReference type="InterPro" id="IPR011990">
    <property type="entry name" value="TPR-like_helical_dom_sf"/>
</dbReference>
<gene>
    <name evidence="8" type="ORF">CANCADRAFT_43140</name>
</gene>
<name>A0A1E4TLL4_9ASCO</name>
<dbReference type="SMART" id="SM00028">
    <property type="entry name" value="TPR"/>
    <property type="match status" value="2"/>
</dbReference>
<evidence type="ECO:0000313" key="8">
    <source>
        <dbReference type="EMBL" id="ODV92538.1"/>
    </source>
</evidence>
<proteinExistence type="inferred from homology"/>
<keyword evidence="1" id="KW-0677">Repeat</keyword>
<keyword evidence="2 5" id="KW-0802">TPR repeat</keyword>
<evidence type="ECO:0000256" key="2">
    <source>
        <dbReference type="ARBA" id="ARBA00022803"/>
    </source>
</evidence>
<dbReference type="PANTHER" id="PTHR46423">
    <property type="entry name" value="RNA POLYMERASE II-ASSOCIATED PROTEIN 3"/>
    <property type="match status" value="1"/>
</dbReference>
<reference evidence="9" key="1">
    <citation type="submission" date="2016-02" db="EMBL/GenBank/DDBJ databases">
        <title>Comparative genomics of biotechnologically important yeasts.</title>
        <authorList>
            <consortium name="DOE Joint Genome Institute"/>
            <person name="Riley R."/>
            <person name="Haridas S."/>
            <person name="Wolfe K.H."/>
            <person name="Lopes M.R."/>
            <person name="Hittinger C.T."/>
            <person name="Goker M."/>
            <person name="Salamov A."/>
            <person name="Wisecaver J."/>
            <person name="Long T.M."/>
            <person name="Aerts A.L."/>
            <person name="Barry K."/>
            <person name="Choi C."/>
            <person name="Clum A."/>
            <person name="Coughlan A.Y."/>
            <person name="Deshpande S."/>
            <person name="Douglass A.P."/>
            <person name="Hanson S.J."/>
            <person name="Klenk H.-P."/>
            <person name="Labutti K."/>
            <person name="Lapidus A."/>
            <person name="Lindquist E."/>
            <person name="Lipzen A."/>
            <person name="Meier-Kolthoff J.P."/>
            <person name="Ohm R.A."/>
            <person name="Otillar R.P."/>
            <person name="Pangilinan J."/>
            <person name="Peng Y."/>
            <person name="Rokas A."/>
            <person name="Rosa C.A."/>
            <person name="Scheuner C."/>
            <person name="Sibirny A.A."/>
            <person name="Slot J.C."/>
            <person name="Stielow J.B."/>
            <person name="Sun H."/>
            <person name="Kurtzman C.P."/>
            <person name="Blackwell M."/>
            <person name="Jeffries T.W."/>
            <person name="Grigoriev I.V."/>
        </authorList>
    </citation>
    <scope>NUCLEOTIDE SEQUENCE [LARGE SCALE GENOMIC DNA]</scope>
    <source>
        <strain evidence="9">NRRL Y-17796</strain>
    </source>
</reference>
<evidence type="ECO:0000313" key="9">
    <source>
        <dbReference type="Proteomes" id="UP000095023"/>
    </source>
</evidence>
<feature type="repeat" description="TPR" evidence="5">
    <location>
        <begin position="83"/>
        <end position="116"/>
    </location>
</feature>
<organism evidence="8 9">
    <name type="scientific">Tortispora caseinolytica NRRL Y-17796</name>
    <dbReference type="NCBI Taxonomy" id="767744"/>
    <lineage>
        <taxon>Eukaryota</taxon>
        <taxon>Fungi</taxon>
        <taxon>Dikarya</taxon>
        <taxon>Ascomycota</taxon>
        <taxon>Saccharomycotina</taxon>
        <taxon>Trigonopsidomycetes</taxon>
        <taxon>Trigonopsidales</taxon>
        <taxon>Trigonopsidaceae</taxon>
        <taxon>Tortispora</taxon>
    </lineage>
</organism>
<dbReference type="PANTHER" id="PTHR46423:SF1">
    <property type="entry name" value="RNA POLYMERASE II-ASSOCIATED PROTEIN 3"/>
    <property type="match status" value="1"/>
</dbReference>
<accession>A0A1E4TLL4</accession>
<keyword evidence="9" id="KW-1185">Reference proteome</keyword>
<evidence type="ECO:0000256" key="5">
    <source>
        <dbReference type="PROSITE-ProRule" id="PRU00339"/>
    </source>
</evidence>
<feature type="domain" description="RNA-polymerase II-associated protein 3-like C-terminal" evidence="7">
    <location>
        <begin position="284"/>
        <end position="343"/>
    </location>
</feature>
<dbReference type="InterPro" id="IPR025986">
    <property type="entry name" value="RPAP3-like_C"/>
</dbReference>
<dbReference type="EMBL" id="KV453841">
    <property type="protein sequence ID" value="ODV92538.1"/>
    <property type="molecule type" value="Genomic_DNA"/>
</dbReference>
<dbReference type="SUPFAM" id="SSF48452">
    <property type="entry name" value="TPR-like"/>
    <property type="match status" value="1"/>
</dbReference>
<dbReference type="Gene3D" id="1.25.40.10">
    <property type="entry name" value="Tetratricopeptide repeat domain"/>
    <property type="match status" value="1"/>
</dbReference>
<feature type="region of interest" description="Disordered" evidence="6">
    <location>
        <begin position="174"/>
        <end position="196"/>
    </location>
</feature>
<evidence type="ECO:0000256" key="4">
    <source>
        <dbReference type="ARBA" id="ARBA00040133"/>
    </source>
</evidence>
<evidence type="ECO:0000259" key="7">
    <source>
        <dbReference type="Pfam" id="PF13877"/>
    </source>
</evidence>
<dbReference type="InterPro" id="IPR051966">
    <property type="entry name" value="RPAP3"/>
</dbReference>
<dbReference type="PROSITE" id="PS50005">
    <property type="entry name" value="TPR"/>
    <property type="match status" value="1"/>
</dbReference>
<dbReference type="Pfam" id="PF13877">
    <property type="entry name" value="RPAP3_C"/>
    <property type="match status" value="1"/>
</dbReference>
<dbReference type="GO" id="GO:0101031">
    <property type="term" value="C:protein folding chaperone complex"/>
    <property type="evidence" value="ECO:0007669"/>
    <property type="project" value="TreeGrafter"/>
</dbReference>
<sequence>MVIMNADYGVLKDRGNSAYRNSEYASANELYGRALIAARTNIEKATVYSNISQCNIKLSNWRLAKQNASDGLSMLTDDIPLAGKLLFRRGLANKELGDYQGALSDFQKSLSITDDKATRLALIGLERAIARESAAADDTHESSRSIPVHEVPSIPPLDEIDLYFATLTSQAENSASGQRRSAGYGSPVSRGLPPLASKMEATPDLTIDRAYTTPVTSAEIPHRKKSAVASTTNVHSAHNDTSISSLAGTTLSPYVLHSLSRISGKQRSHALIFIFDNLPSSLNGLQKLFHIGGIESETLDMVLESINHVLSLDIENAKKKATELMTNLPKVTRFKLALMFASEEYINKALSLVGADSIVSAMWR</sequence>
<comment type="similarity">
    <text evidence="3">Belongs to the RPAP3 family.</text>
</comment>
<dbReference type="InterPro" id="IPR019734">
    <property type="entry name" value="TPR_rpt"/>
</dbReference>
<dbReference type="AlphaFoldDB" id="A0A1E4TLL4"/>